<evidence type="ECO:0000313" key="3">
    <source>
        <dbReference type="Proteomes" id="UP001187682"/>
    </source>
</evidence>
<feature type="compositionally biased region" description="Polar residues" evidence="1">
    <location>
        <begin position="18"/>
        <end position="46"/>
    </location>
</feature>
<feature type="region of interest" description="Disordered" evidence="1">
    <location>
        <begin position="1"/>
        <end position="73"/>
    </location>
</feature>
<feature type="compositionally biased region" description="Polar residues" evidence="1">
    <location>
        <begin position="55"/>
        <end position="67"/>
    </location>
</feature>
<comment type="caution">
    <text evidence="2">The sequence shown here is derived from an EMBL/GenBank/DDBJ whole genome shotgun (WGS) entry which is preliminary data.</text>
</comment>
<accession>A0AAE8N7L9</accession>
<dbReference type="AlphaFoldDB" id="A0AAE8N7L9"/>
<reference evidence="2" key="1">
    <citation type="submission" date="2018-03" db="EMBL/GenBank/DDBJ databases">
        <authorList>
            <person name="Guldener U."/>
        </authorList>
    </citation>
    <scope>NUCLEOTIDE SEQUENCE</scope>
</reference>
<evidence type="ECO:0000256" key="1">
    <source>
        <dbReference type="SAM" id="MobiDB-lite"/>
    </source>
</evidence>
<evidence type="ECO:0000313" key="2">
    <source>
        <dbReference type="EMBL" id="SPO07687.1"/>
    </source>
</evidence>
<dbReference type="EMBL" id="ONZQ02000023">
    <property type="protein sequence ID" value="SPO07687.1"/>
    <property type="molecule type" value="Genomic_DNA"/>
</dbReference>
<protein>
    <submittedName>
        <fullName evidence="2">Uncharacterized protein</fullName>
    </submittedName>
</protein>
<dbReference type="Proteomes" id="UP001187682">
    <property type="component" value="Unassembled WGS sequence"/>
</dbReference>
<name>A0AAE8N7L9_9PEZI</name>
<organism evidence="2 3">
    <name type="scientific">Cephalotrichum gorgonifer</name>
    <dbReference type="NCBI Taxonomy" id="2041049"/>
    <lineage>
        <taxon>Eukaryota</taxon>
        <taxon>Fungi</taxon>
        <taxon>Dikarya</taxon>
        <taxon>Ascomycota</taxon>
        <taxon>Pezizomycotina</taxon>
        <taxon>Sordariomycetes</taxon>
        <taxon>Hypocreomycetidae</taxon>
        <taxon>Microascales</taxon>
        <taxon>Microascaceae</taxon>
        <taxon>Cephalotrichum</taxon>
    </lineage>
</organism>
<sequence length="165" mass="18215">MSFPDPNGASVPGHAGQAPSNIPPNSNRNTPSDPHSSQGAQGQTITPEPRPGQVAMNNHTSQTTPSTPGLLAPFDWEDFQSRYEEALAEIDKDELAILKEFEGLSKYFNVWASSASARDNERATKRLQTRQRYVSLSEENMAQKQKHYDEVLRAFQSALALLSSK</sequence>
<gene>
    <name evidence="2" type="ORF">DNG_10382</name>
</gene>
<proteinExistence type="predicted"/>
<keyword evidence="3" id="KW-1185">Reference proteome</keyword>